<dbReference type="Pfam" id="PF01934">
    <property type="entry name" value="HepT-like"/>
    <property type="match status" value="1"/>
</dbReference>
<dbReference type="PANTHER" id="PTHR33397:SF3">
    <property type="entry name" value="MRNA NUCLEASE HEPT"/>
    <property type="match status" value="1"/>
</dbReference>
<dbReference type="STRING" id="86166.TAGGR_1576"/>
<dbReference type="GO" id="GO:0016787">
    <property type="term" value="F:hydrolase activity"/>
    <property type="evidence" value="ECO:0007669"/>
    <property type="project" value="UniProtKB-KW"/>
</dbReference>
<dbReference type="GO" id="GO:0004540">
    <property type="term" value="F:RNA nuclease activity"/>
    <property type="evidence" value="ECO:0007669"/>
    <property type="project" value="InterPro"/>
</dbReference>
<dbReference type="InterPro" id="IPR008201">
    <property type="entry name" value="HepT-like"/>
</dbReference>
<reference evidence="6" key="1">
    <citation type="submission" date="2016-01" db="EMBL/GenBank/DDBJ databases">
        <title>Draft genome sequence of Thermodesulfovibrio aggregans strain TGE-P1.</title>
        <authorList>
            <person name="Sekiguchi Y."/>
            <person name="Ohashi A."/>
            <person name="Matsuura N."/>
            <person name="Tourlousse M.D."/>
        </authorList>
    </citation>
    <scope>NUCLEOTIDE SEQUENCE [LARGE SCALE GENOMIC DNA]</scope>
    <source>
        <strain evidence="6">TGE-P1</strain>
    </source>
</reference>
<sequence>MSKHRPINVSKMINILSQIHEALEEMETLKRINKDEFVKDKRNYIVAEHYLRRALECILTIGSHLLSRLEVKTKDYQEIIVSLGRYGLIPEDFAEKNKNLAGYRNRLVHIYWEITPEELYTVINQHFEDISNFYSYYKEIIKNPEKYGFHK</sequence>
<keyword evidence="1" id="KW-1277">Toxin-antitoxin system</keyword>
<gene>
    <name evidence="5" type="ORF">TAGGR_1576</name>
</gene>
<keyword evidence="3" id="KW-0378">Hydrolase</keyword>
<dbReference type="InterPro" id="IPR052379">
    <property type="entry name" value="Type_VII_TA_RNase"/>
</dbReference>
<dbReference type="Gene3D" id="1.20.120.580">
    <property type="entry name" value="bsu32300-like"/>
    <property type="match status" value="1"/>
</dbReference>
<dbReference type="EMBL" id="BCNO01000001">
    <property type="protein sequence ID" value="GAQ94396.1"/>
    <property type="molecule type" value="Genomic_DNA"/>
</dbReference>
<dbReference type="PANTHER" id="PTHR33397">
    <property type="entry name" value="UPF0331 PROTEIN YUTE"/>
    <property type="match status" value="1"/>
</dbReference>
<dbReference type="AlphaFoldDB" id="A0A0U9HMV4"/>
<dbReference type="OrthoDB" id="9791990at2"/>
<dbReference type="GO" id="GO:0110001">
    <property type="term" value="C:toxin-antitoxin complex"/>
    <property type="evidence" value="ECO:0007669"/>
    <property type="project" value="InterPro"/>
</dbReference>
<evidence type="ECO:0000256" key="2">
    <source>
        <dbReference type="ARBA" id="ARBA00022722"/>
    </source>
</evidence>
<evidence type="ECO:0000313" key="5">
    <source>
        <dbReference type="EMBL" id="GAQ94396.1"/>
    </source>
</evidence>
<keyword evidence="6" id="KW-1185">Reference proteome</keyword>
<name>A0A0U9HMV4_9BACT</name>
<proteinExistence type="inferred from homology"/>
<dbReference type="RefSeq" id="WP_059175857.1">
    <property type="nucleotide sequence ID" value="NZ_BCNO01000001.1"/>
</dbReference>
<evidence type="ECO:0000256" key="3">
    <source>
        <dbReference type="ARBA" id="ARBA00022801"/>
    </source>
</evidence>
<comment type="similarity">
    <text evidence="4">Belongs to the HepT RNase toxin family.</text>
</comment>
<protein>
    <submittedName>
        <fullName evidence="5">Uncharacterized conserved protein YutE, UPF0331/DUF86 family</fullName>
    </submittedName>
</protein>
<accession>A0A0U9HMV4</accession>
<evidence type="ECO:0000256" key="1">
    <source>
        <dbReference type="ARBA" id="ARBA00022649"/>
    </source>
</evidence>
<evidence type="ECO:0000313" key="6">
    <source>
        <dbReference type="Proteomes" id="UP000054976"/>
    </source>
</evidence>
<keyword evidence="2" id="KW-0540">Nuclease</keyword>
<dbReference type="NCBIfam" id="NF047751">
    <property type="entry name" value="HepT_toxin"/>
    <property type="match status" value="1"/>
</dbReference>
<organism evidence="5 6">
    <name type="scientific">Thermodesulfovibrio aggregans</name>
    <dbReference type="NCBI Taxonomy" id="86166"/>
    <lineage>
        <taxon>Bacteria</taxon>
        <taxon>Pseudomonadati</taxon>
        <taxon>Nitrospirota</taxon>
        <taxon>Thermodesulfovibrionia</taxon>
        <taxon>Thermodesulfovibrionales</taxon>
        <taxon>Thermodesulfovibrionaceae</taxon>
        <taxon>Thermodesulfovibrio</taxon>
    </lineage>
</organism>
<dbReference type="Proteomes" id="UP000054976">
    <property type="component" value="Unassembled WGS sequence"/>
</dbReference>
<dbReference type="InterPro" id="IPR037038">
    <property type="entry name" value="HepT-like_sf"/>
</dbReference>
<comment type="caution">
    <text evidence="5">The sequence shown here is derived from an EMBL/GenBank/DDBJ whole genome shotgun (WGS) entry which is preliminary data.</text>
</comment>
<evidence type="ECO:0000256" key="4">
    <source>
        <dbReference type="ARBA" id="ARBA00024207"/>
    </source>
</evidence>